<dbReference type="AlphaFoldDB" id="A0A9X8QK57"/>
<comment type="caution">
    <text evidence="1">The sequence shown here is derived from an EMBL/GenBank/DDBJ whole genome shotgun (WGS) entry which is preliminary data.</text>
</comment>
<organism evidence="1 2">
    <name type="scientific">Pseudomonas lutea</name>
    <dbReference type="NCBI Taxonomy" id="243924"/>
    <lineage>
        <taxon>Bacteria</taxon>
        <taxon>Pseudomonadati</taxon>
        <taxon>Pseudomonadota</taxon>
        <taxon>Gammaproteobacteria</taxon>
        <taxon>Pseudomonadales</taxon>
        <taxon>Pseudomonadaceae</taxon>
        <taxon>Pseudomonas</taxon>
    </lineage>
</organism>
<accession>A0A9X8QK57</accession>
<proteinExistence type="predicted"/>
<gene>
    <name evidence="1" type="ORF">SAMN05216409_108212</name>
</gene>
<protein>
    <submittedName>
        <fullName evidence="1">Uncharacterized protein</fullName>
    </submittedName>
</protein>
<evidence type="ECO:0000313" key="1">
    <source>
        <dbReference type="EMBL" id="SEQ77239.1"/>
    </source>
</evidence>
<reference evidence="1 2" key="1">
    <citation type="submission" date="2016-10" db="EMBL/GenBank/DDBJ databases">
        <authorList>
            <person name="Varghese N."/>
            <person name="Submissions S."/>
        </authorList>
    </citation>
    <scope>NUCLEOTIDE SEQUENCE [LARGE SCALE GENOMIC DNA]</scope>
    <source>
        <strain evidence="1 2">LMG 21974</strain>
    </source>
</reference>
<sequence>MPKLMPLRGYFKKVFVIARDQRYQSAALIILQEINRVRLYRLRRESILS</sequence>
<dbReference type="EMBL" id="FOEV01000008">
    <property type="protein sequence ID" value="SEQ77239.1"/>
    <property type="molecule type" value="Genomic_DNA"/>
</dbReference>
<name>A0A9X8QK57_9PSED</name>
<evidence type="ECO:0000313" key="2">
    <source>
        <dbReference type="Proteomes" id="UP000183210"/>
    </source>
</evidence>
<dbReference type="Proteomes" id="UP000183210">
    <property type="component" value="Unassembled WGS sequence"/>
</dbReference>